<dbReference type="AlphaFoldDB" id="I4BU72"/>
<dbReference type="Pfam" id="PF00005">
    <property type="entry name" value="ABC_tran"/>
    <property type="match status" value="1"/>
</dbReference>
<feature type="domain" description="CBS" evidence="8">
    <location>
        <begin position="254"/>
        <end position="312"/>
    </location>
</feature>
<keyword evidence="5" id="KW-0067">ATP-binding</keyword>
<evidence type="ECO:0000256" key="1">
    <source>
        <dbReference type="ARBA" id="ARBA00005417"/>
    </source>
</evidence>
<protein>
    <submittedName>
        <fullName evidence="9">Glycine betaine/L-proline transport ATP binding subunit</fullName>
    </submittedName>
</protein>
<dbReference type="InterPro" id="IPR003439">
    <property type="entry name" value="ABC_transporter-like_ATP-bd"/>
</dbReference>
<dbReference type="Pfam" id="PF00571">
    <property type="entry name" value="CBS"/>
    <property type="match status" value="2"/>
</dbReference>
<dbReference type="STRING" id="891968.Anamo_0158"/>
<dbReference type="EMBL" id="CP003198">
    <property type="protein sequence ID" value="AFM20829.1"/>
    <property type="molecule type" value="Genomic_DNA"/>
</dbReference>
<dbReference type="CDD" id="cd03295">
    <property type="entry name" value="ABC_OpuCA_Osmoprotection"/>
    <property type="match status" value="1"/>
</dbReference>
<dbReference type="SMART" id="SM00382">
    <property type="entry name" value="AAA"/>
    <property type="match status" value="1"/>
</dbReference>
<keyword evidence="4" id="KW-0547">Nucleotide-binding</keyword>
<evidence type="ECO:0000259" key="7">
    <source>
        <dbReference type="PROSITE" id="PS50893"/>
    </source>
</evidence>
<keyword evidence="3" id="KW-0677">Repeat</keyword>
<evidence type="ECO:0000259" key="8">
    <source>
        <dbReference type="PROSITE" id="PS51371"/>
    </source>
</evidence>
<dbReference type="GO" id="GO:0016887">
    <property type="term" value="F:ATP hydrolysis activity"/>
    <property type="evidence" value="ECO:0007669"/>
    <property type="project" value="InterPro"/>
</dbReference>
<gene>
    <name evidence="9" type="ordered locus">Anamo_0158</name>
</gene>
<dbReference type="NCBIfam" id="TIGR01186">
    <property type="entry name" value="proV"/>
    <property type="match status" value="1"/>
</dbReference>
<dbReference type="eggNOG" id="COG1125">
    <property type="taxonomic scope" value="Bacteria"/>
</dbReference>
<name>I4BU72_ACEMN</name>
<dbReference type="FunFam" id="3.40.50.300:FF:000425">
    <property type="entry name" value="Probable ABC transporter, ATP-binding subunit"/>
    <property type="match status" value="1"/>
</dbReference>
<evidence type="ECO:0000256" key="3">
    <source>
        <dbReference type="ARBA" id="ARBA00022737"/>
    </source>
</evidence>
<proteinExistence type="inferred from homology"/>
<dbReference type="eggNOG" id="COG0517">
    <property type="taxonomic scope" value="Bacteria"/>
</dbReference>
<sequence length="372" mass="42073">MIRFEGVIKRYGDTEVIKGIDLEIQKAEITILIGPSGCGKTTTLKMINRLIEPTDGRIFIDGRDIAQLDPIELRRNIGYVIQQIGLFPHMTVAENIGLVPFLKKWPKERITERVEELLELVGMSPREFMNRYPSELSGGQQQRVGVARALASDPEIILMDEPFSALDPITREQLQEELFNLQQGLHKTIVFVTHDIDEALKLGDRICIMKDGHVLQFDAPEVLLKNPAHGFVEEFIGKKRLLRAPELMKAEDVMIKDPVKAHPRRTLAQAVEIMKSRGVDSVLIVDEQNKLLGIATARDISESFDRKKRLEEIYAKNVISVRPDETLSNVMKIMAEENIGYVPVTKDNGELVGLITRSSLINVLGKRYFQKA</sequence>
<dbReference type="Proteomes" id="UP000006061">
    <property type="component" value="Chromosome"/>
</dbReference>
<dbReference type="InterPro" id="IPR027417">
    <property type="entry name" value="P-loop_NTPase"/>
</dbReference>
<accession>I4BU72</accession>
<keyword evidence="6" id="KW-0129">CBS domain</keyword>
<feature type="domain" description="ABC transporter" evidence="7">
    <location>
        <begin position="2"/>
        <end position="236"/>
    </location>
</feature>
<dbReference type="PROSITE" id="PS00211">
    <property type="entry name" value="ABC_TRANSPORTER_1"/>
    <property type="match status" value="1"/>
</dbReference>
<organism evidence="9 10">
    <name type="scientific">Acetomicrobium mobile (strain ATCC BAA-54 / DSM 13181 / JCM 12221 / NGA)</name>
    <name type="common">Anaerobaculum mobile</name>
    <dbReference type="NCBI Taxonomy" id="891968"/>
    <lineage>
        <taxon>Bacteria</taxon>
        <taxon>Thermotogati</taxon>
        <taxon>Synergistota</taxon>
        <taxon>Synergistia</taxon>
        <taxon>Synergistales</taxon>
        <taxon>Acetomicrobiaceae</taxon>
        <taxon>Acetomicrobium</taxon>
    </lineage>
</organism>
<dbReference type="InterPro" id="IPR000644">
    <property type="entry name" value="CBS_dom"/>
</dbReference>
<dbReference type="SMART" id="SM00116">
    <property type="entry name" value="CBS"/>
    <property type="match status" value="2"/>
</dbReference>
<comment type="similarity">
    <text evidence="1">Belongs to the ABC transporter superfamily.</text>
</comment>
<dbReference type="KEGG" id="amo:Anamo_0158"/>
<dbReference type="PANTHER" id="PTHR43117">
    <property type="entry name" value="OSMOPROTECTANT IMPORT ATP-BINDING PROTEIN OSMV"/>
    <property type="match status" value="1"/>
</dbReference>
<dbReference type="InterPro" id="IPR003593">
    <property type="entry name" value="AAA+_ATPase"/>
</dbReference>
<dbReference type="Gene3D" id="3.40.50.300">
    <property type="entry name" value="P-loop containing nucleotide triphosphate hydrolases"/>
    <property type="match status" value="1"/>
</dbReference>
<dbReference type="InterPro" id="IPR017871">
    <property type="entry name" value="ABC_transporter-like_CS"/>
</dbReference>
<dbReference type="PANTHER" id="PTHR43117:SF4">
    <property type="entry name" value="OSMOPROTECTANT IMPORT ATP-BINDING PROTEIN OSMV"/>
    <property type="match status" value="1"/>
</dbReference>
<dbReference type="Gene3D" id="3.10.580.10">
    <property type="entry name" value="CBS-domain"/>
    <property type="match status" value="1"/>
</dbReference>
<dbReference type="SUPFAM" id="SSF54631">
    <property type="entry name" value="CBS-domain pair"/>
    <property type="match status" value="1"/>
</dbReference>
<dbReference type="GO" id="GO:0031460">
    <property type="term" value="P:glycine betaine transport"/>
    <property type="evidence" value="ECO:0007669"/>
    <property type="project" value="InterPro"/>
</dbReference>
<dbReference type="GO" id="GO:0005524">
    <property type="term" value="F:ATP binding"/>
    <property type="evidence" value="ECO:0007669"/>
    <property type="project" value="UniProtKB-KW"/>
</dbReference>
<dbReference type="SUPFAM" id="SSF52540">
    <property type="entry name" value="P-loop containing nucleoside triphosphate hydrolases"/>
    <property type="match status" value="1"/>
</dbReference>
<dbReference type="PROSITE" id="PS50893">
    <property type="entry name" value="ABC_TRANSPORTER_2"/>
    <property type="match status" value="1"/>
</dbReference>
<feature type="domain" description="CBS" evidence="8">
    <location>
        <begin position="314"/>
        <end position="371"/>
    </location>
</feature>
<dbReference type="InterPro" id="IPR046342">
    <property type="entry name" value="CBS_dom_sf"/>
</dbReference>
<dbReference type="PROSITE" id="PS51371">
    <property type="entry name" value="CBS"/>
    <property type="match status" value="2"/>
</dbReference>
<evidence type="ECO:0000256" key="2">
    <source>
        <dbReference type="ARBA" id="ARBA00022448"/>
    </source>
</evidence>
<keyword evidence="2" id="KW-0813">Transport</keyword>
<evidence type="ECO:0000313" key="10">
    <source>
        <dbReference type="Proteomes" id="UP000006061"/>
    </source>
</evidence>
<dbReference type="GO" id="GO:0016020">
    <property type="term" value="C:membrane"/>
    <property type="evidence" value="ECO:0007669"/>
    <property type="project" value="InterPro"/>
</dbReference>
<evidence type="ECO:0000256" key="5">
    <source>
        <dbReference type="ARBA" id="ARBA00022840"/>
    </source>
</evidence>
<dbReference type="CDD" id="cd04583">
    <property type="entry name" value="CBS_pair_ABC_OpuCA_assoc"/>
    <property type="match status" value="1"/>
</dbReference>
<keyword evidence="10" id="KW-1185">Reference proteome</keyword>
<evidence type="ECO:0000313" key="9">
    <source>
        <dbReference type="EMBL" id="AFM20829.1"/>
    </source>
</evidence>
<dbReference type="HOGENOM" id="CLU_000604_1_5_0"/>
<evidence type="ECO:0000256" key="4">
    <source>
        <dbReference type="ARBA" id="ARBA00022741"/>
    </source>
</evidence>
<evidence type="ECO:0000256" key="6">
    <source>
        <dbReference type="PROSITE-ProRule" id="PRU00703"/>
    </source>
</evidence>
<dbReference type="InterPro" id="IPR005892">
    <property type="entry name" value="Gly-betaine_transp_ATP-bd"/>
</dbReference>
<reference evidence="10" key="1">
    <citation type="journal article" date="2013" name="Stand. Genomic Sci.">
        <title>Complete genome sequence of the moderate thermophile Anaerobaculum mobile type strain (NGA(T)).</title>
        <authorList>
            <person name="Mavromatis K."/>
            <person name="Stackebrandt E."/>
            <person name="Held B."/>
            <person name="Lapidus A."/>
            <person name="Nolan M."/>
            <person name="Lucas S."/>
            <person name="Hammon N."/>
            <person name="Deshpande S."/>
            <person name="Cheng J.F."/>
            <person name="Tapia R."/>
            <person name="Goodwin L.A."/>
            <person name="Pitluck S."/>
            <person name="Liolios K."/>
            <person name="Pagani I."/>
            <person name="Ivanova N."/>
            <person name="Mikhailova N."/>
            <person name="Huntemann M."/>
            <person name="Pati A."/>
            <person name="Chen A."/>
            <person name="Palaniappan K."/>
            <person name="Land M."/>
            <person name="Rohde M."/>
            <person name="Spring S."/>
            <person name="Goker M."/>
            <person name="Woyke T."/>
            <person name="Detter J.C."/>
            <person name="Bristow J."/>
            <person name="Eisen J.A."/>
            <person name="Markowitz V."/>
            <person name="Hugenholtz P."/>
            <person name="Klenk H.P."/>
            <person name="Kyrpides N.C."/>
        </authorList>
    </citation>
    <scope>NUCLEOTIDE SEQUENCE</scope>
    <source>
        <strain evidence="10">ATCC BAA-54 / DSM 13181 / NGA</strain>
    </source>
</reference>